<keyword evidence="1" id="KW-0175">Coiled coil</keyword>
<dbReference type="Pfam" id="PF01443">
    <property type="entry name" value="Viral_helicase1"/>
    <property type="match status" value="1"/>
</dbReference>
<feature type="domain" description="(+)RNA virus helicase C-terminal" evidence="3">
    <location>
        <begin position="310"/>
        <end position="529"/>
    </location>
</feature>
<gene>
    <name evidence="4" type="ORF">LR48_Vigan08g146600</name>
</gene>
<dbReference type="EMBL" id="CM003378">
    <property type="protein sequence ID" value="KOM50639.1"/>
    <property type="molecule type" value="Genomic_DNA"/>
</dbReference>
<dbReference type="InterPro" id="IPR027351">
    <property type="entry name" value="(+)RNA_virus_helicase_core_dom"/>
</dbReference>
<evidence type="ECO:0000256" key="1">
    <source>
        <dbReference type="SAM" id="Coils"/>
    </source>
</evidence>
<evidence type="ECO:0000259" key="3">
    <source>
        <dbReference type="PROSITE" id="PS51657"/>
    </source>
</evidence>
<feature type="region of interest" description="Disordered" evidence="2">
    <location>
        <begin position="165"/>
        <end position="186"/>
    </location>
</feature>
<name>A0A0L9V7I3_PHAAN</name>
<dbReference type="Gramene" id="KOM50639">
    <property type="protein sequence ID" value="KOM50639"/>
    <property type="gene ID" value="LR48_Vigan08g146600"/>
</dbReference>
<dbReference type="InterPro" id="IPR027417">
    <property type="entry name" value="P-loop_NTPase"/>
</dbReference>
<dbReference type="SUPFAM" id="SSF52540">
    <property type="entry name" value="P-loop containing nucleoside triphosphate hydrolases"/>
    <property type="match status" value="1"/>
</dbReference>
<dbReference type="AlphaFoldDB" id="A0A0L9V7I3"/>
<protein>
    <recommendedName>
        <fullName evidence="3">(+)RNA virus helicase C-terminal domain-containing protein</fullName>
    </recommendedName>
</protein>
<evidence type="ECO:0000313" key="5">
    <source>
        <dbReference type="Proteomes" id="UP000053144"/>
    </source>
</evidence>
<reference evidence="5" key="1">
    <citation type="journal article" date="2015" name="Proc. Natl. Acad. Sci. U.S.A.">
        <title>Genome sequencing of adzuki bean (Vigna angularis) provides insight into high starch and low fat accumulation and domestication.</title>
        <authorList>
            <person name="Yang K."/>
            <person name="Tian Z."/>
            <person name="Chen C."/>
            <person name="Luo L."/>
            <person name="Zhao B."/>
            <person name="Wang Z."/>
            <person name="Yu L."/>
            <person name="Li Y."/>
            <person name="Sun Y."/>
            <person name="Li W."/>
            <person name="Chen Y."/>
            <person name="Li Y."/>
            <person name="Zhang Y."/>
            <person name="Ai D."/>
            <person name="Zhao J."/>
            <person name="Shang C."/>
            <person name="Ma Y."/>
            <person name="Wu B."/>
            <person name="Wang M."/>
            <person name="Gao L."/>
            <person name="Sun D."/>
            <person name="Zhang P."/>
            <person name="Guo F."/>
            <person name="Wang W."/>
            <person name="Li Y."/>
            <person name="Wang J."/>
            <person name="Varshney R.K."/>
            <person name="Wang J."/>
            <person name="Ling H.Q."/>
            <person name="Wan P."/>
        </authorList>
    </citation>
    <scope>NUCLEOTIDE SEQUENCE</scope>
    <source>
        <strain evidence="5">cv. Jingnong 6</strain>
    </source>
</reference>
<dbReference type="Proteomes" id="UP000053144">
    <property type="component" value="Chromosome 8"/>
</dbReference>
<accession>A0A0L9V7I3</accession>
<dbReference type="PROSITE" id="PS51657">
    <property type="entry name" value="PSRV_HELICASE"/>
    <property type="match status" value="1"/>
</dbReference>
<proteinExistence type="predicted"/>
<feature type="region of interest" description="Disordered" evidence="2">
    <location>
        <begin position="110"/>
        <end position="146"/>
    </location>
</feature>
<dbReference type="Gene3D" id="3.40.50.300">
    <property type="entry name" value="P-loop containing nucleotide triphosphate hydrolases"/>
    <property type="match status" value="1"/>
</dbReference>
<dbReference type="GO" id="GO:0005524">
    <property type="term" value="F:ATP binding"/>
    <property type="evidence" value="ECO:0007669"/>
    <property type="project" value="InterPro"/>
</dbReference>
<feature type="coiled-coil region" evidence="1">
    <location>
        <begin position="371"/>
        <end position="398"/>
    </location>
</feature>
<evidence type="ECO:0000256" key="2">
    <source>
        <dbReference type="SAM" id="MobiDB-lite"/>
    </source>
</evidence>
<feature type="compositionally biased region" description="Basic and acidic residues" evidence="2">
    <location>
        <begin position="110"/>
        <end position="130"/>
    </location>
</feature>
<evidence type="ECO:0000313" key="4">
    <source>
        <dbReference type="EMBL" id="KOM50639.1"/>
    </source>
</evidence>
<organism evidence="4 5">
    <name type="scientific">Phaseolus angularis</name>
    <name type="common">Azuki bean</name>
    <name type="synonym">Vigna angularis</name>
    <dbReference type="NCBI Taxonomy" id="3914"/>
    <lineage>
        <taxon>Eukaryota</taxon>
        <taxon>Viridiplantae</taxon>
        <taxon>Streptophyta</taxon>
        <taxon>Embryophyta</taxon>
        <taxon>Tracheophyta</taxon>
        <taxon>Spermatophyta</taxon>
        <taxon>Magnoliopsida</taxon>
        <taxon>eudicotyledons</taxon>
        <taxon>Gunneridae</taxon>
        <taxon>Pentapetalae</taxon>
        <taxon>rosids</taxon>
        <taxon>fabids</taxon>
        <taxon>Fabales</taxon>
        <taxon>Fabaceae</taxon>
        <taxon>Papilionoideae</taxon>
        <taxon>50 kb inversion clade</taxon>
        <taxon>NPAAA clade</taxon>
        <taxon>indigoferoid/millettioid clade</taxon>
        <taxon>Phaseoleae</taxon>
        <taxon>Vigna</taxon>
    </lineage>
</organism>
<sequence length="529" mass="60355">MVDSVVNQRLNGELTVEPVKEKQEKKPELKQSLIDTYVNEEFKGKSTVDADLLVEYMKGDFFRQSNKEIESRDLITFLKSCVKSIVNSLKGEDYVFLRYNDIEVVDTQEKDLKAEESQGAKENTEMRSEVSDVENSEEENQLKQETGNEIGKLVEEVAIVTFEVGSSSNSDESSDDEKRGKAWASMAEESELAESKRKDVEHLDALLCKIISDKSTMMDIIREYAYGMYHESEGTFQKNAGFFRVVKGNVRWEFKKSRTLGHMYAIKFDLETYKSGATLVRLFWGKDSEDRLKIDVPNFTESKNGLFMVCDHTFLMNEMEILKVLKVALTERKHKHMPNATLTDGVPSCGKSTHTVKEASLDKQYVLTMGKEATMDLKERFKRERKAIEAQLKRVRTVDSFFLNDGRSRANVLHFDEAPMVHAGMVYFCVDMLSARIVVCQGDSQQIPFVNRVEAINLRYSELQISNTVKKRLTCRSPLGVVAYLTKKLFYGNSLVMSVNPLVNSMKVFGPRSGMSSFIAYLRLKECTI</sequence>